<feature type="region of interest" description="Disordered" evidence="1">
    <location>
        <begin position="40"/>
        <end position="80"/>
    </location>
</feature>
<evidence type="ECO:0000313" key="3">
    <source>
        <dbReference type="EMBL" id="EGV97028.1"/>
    </source>
</evidence>
<reference evidence="4" key="1">
    <citation type="journal article" date="2011" name="Nat. Biotechnol.">
        <title>The genomic sequence of the Chinese hamster ovary (CHO)-K1 cell line.</title>
        <authorList>
            <person name="Xu X."/>
            <person name="Nagarajan H."/>
            <person name="Lewis N.E."/>
            <person name="Pan S."/>
            <person name="Cai Z."/>
            <person name="Liu X."/>
            <person name="Chen W."/>
            <person name="Xie M."/>
            <person name="Wang W."/>
            <person name="Hammond S."/>
            <person name="Andersen M.R."/>
            <person name="Neff N."/>
            <person name="Passarelli B."/>
            <person name="Koh W."/>
            <person name="Fan H.C."/>
            <person name="Wang J."/>
            <person name="Gui Y."/>
            <person name="Lee K.H."/>
            <person name="Betenbaugh M.J."/>
            <person name="Quake S.R."/>
            <person name="Famili I."/>
            <person name="Palsson B.O."/>
            <person name="Wang J."/>
        </authorList>
    </citation>
    <scope>NUCLEOTIDE SEQUENCE [LARGE SCALE GENOMIC DNA]</scope>
    <source>
        <strain evidence="4">CHO K1 cell line</strain>
    </source>
</reference>
<feature type="signal peptide" evidence="2">
    <location>
        <begin position="1"/>
        <end position="29"/>
    </location>
</feature>
<feature type="compositionally biased region" description="Low complexity" evidence="1">
    <location>
        <begin position="47"/>
        <end position="63"/>
    </location>
</feature>
<evidence type="ECO:0000313" key="4">
    <source>
        <dbReference type="Proteomes" id="UP000001075"/>
    </source>
</evidence>
<dbReference type="InParanoid" id="G3HZK5"/>
<sequence>MKVSGRQEAAHLMLVSCHTALLVTAAAQALQTLATAARSLRGRSRKMSANTSSGSFSMGSTMMCLGERRGTGSDAPRSCA</sequence>
<accession>G3HZK5</accession>
<evidence type="ECO:0000256" key="2">
    <source>
        <dbReference type="SAM" id="SignalP"/>
    </source>
</evidence>
<keyword evidence="2" id="KW-0732">Signal</keyword>
<dbReference type="Proteomes" id="UP000001075">
    <property type="component" value="Unassembled WGS sequence"/>
</dbReference>
<organism evidence="3 4">
    <name type="scientific">Cricetulus griseus</name>
    <name type="common">Chinese hamster</name>
    <name type="synonym">Cricetulus barabensis griseus</name>
    <dbReference type="NCBI Taxonomy" id="10029"/>
    <lineage>
        <taxon>Eukaryota</taxon>
        <taxon>Metazoa</taxon>
        <taxon>Chordata</taxon>
        <taxon>Craniata</taxon>
        <taxon>Vertebrata</taxon>
        <taxon>Euteleostomi</taxon>
        <taxon>Mammalia</taxon>
        <taxon>Eutheria</taxon>
        <taxon>Euarchontoglires</taxon>
        <taxon>Glires</taxon>
        <taxon>Rodentia</taxon>
        <taxon>Myomorpha</taxon>
        <taxon>Muroidea</taxon>
        <taxon>Cricetidae</taxon>
        <taxon>Cricetinae</taxon>
        <taxon>Cricetulus</taxon>
    </lineage>
</organism>
<dbReference type="EMBL" id="JH000973">
    <property type="protein sequence ID" value="EGV97028.1"/>
    <property type="molecule type" value="Genomic_DNA"/>
</dbReference>
<protein>
    <recommendedName>
        <fullName evidence="5">Secreted protein</fullName>
    </recommendedName>
</protein>
<evidence type="ECO:0000256" key="1">
    <source>
        <dbReference type="SAM" id="MobiDB-lite"/>
    </source>
</evidence>
<proteinExistence type="predicted"/>
<name>G3HZK5_CRIGR</name>
<dbReference type="AlphaFoldDB" id="G3HZK5"/>
<feature type="chain" id="PRO_5003444633" description="Secreted protein" evidence="2">
    <location>
        <begin position="30"/>
        <end position="80"/>
    </location>
</feature>
<gene>
    <name evidence="3" type="ORF">I79_016512</name>
</gene>
<evidence type="ECO:0008006" key="5">
    <source>
        <dbReference type="Google" id="ProtNLM"/>
    </source>
</evidence>